<feature type="region of interest" description="Disordered" evidence="1">
    <location>
        <begin position="345"/>
        <end position="364"/>
    </location>
</feature>
<feature type="compositionally biased region" description="Low complexity" evidence="1">
    <location>
        <begin position="350"/>
        <end position="362"/>
    </location>
</feature>
<dbReference type="EMBL" id="BPWL01000006">
    <property type="protein sequence ID" value="GJJ11523.1"/>
    <property type="molecule type" value="Genomic_DNA"/>
</dbReference>
<feature type="compositionally biased region" description="Basic and acidic residues" evidence="1">
    <location>
        <begin position="70"/>
        <end position="81"/>
    </location>
</feature>
<dbReference type="AlphaFoldDB" id="A0AAV5ADG0"/>
<comment type="caution">
    <text evidence="2">The sequence shown here is derived from an EMBL/GenBank/DDBJ whole genome shotgun (WGS) entry which is preliminary data.</text>
</comment>
<feature type="compositionally biased region" description="Low complexity" evidence="1">
    <location>
        <begin position="420"/>
        <end position="440"/>
    </location>
</feature>
<proteinExistence type="predicted"/>
<protein>
    <submittedName>
        <fullName evidence="2">Uncharacterized protein</fullName>
    </submittedName>
</protein>
<sequence>MRDYDNPRPGSRAGITSALTTMTLRESRPTSISSFSDISASSTNIYSTHARRVRSVRKLRQILGPEDDTVERMDTTTEKELPLPPTTSTPLSSPFLSPPNNDHTITSQSPTSDFASEDEMGEKSTSLVYTRLVKLEKLKRRFGEEVPKELVFFDQPTLSYKGRSLSSPNVMNFAEKKDESFLGHIKNASTSTIPIANVSQAALRRSRAKLGAWKSKSKKQSGDIDRADNGNDEGWMRIIKGGKSLDAEVVNDSSCPVRLTSLEGSDWEYISKSNDRAFNVNFSDNAFMQPQFNTPNENSHVNLQGVQIVRSRSTLIIDRTSEDDERMQVHSTVESSNKSMLSIIMDSPIGSSSSGSSSGSSSEQLLNSLYPLAHRRSHDETLGNLPSQTDPARAPRKVRSAVTLASKTRNSATQQPPLPSSLSHSETTEPSTPSPTSHSSYHGKETSWNDENIGLSSEDDRRRGRSTSRGSKPKGPRPSSRSRPRTTDNSITTPTTPSSGFRHSDEAVEHWQLLERQHKVPDSSNRESNSVVSPILKSRTLPSRHSLPPPPPPTKASIPKPSDGTTDPPPPPSITGLTTLSAQKIIPKTAGTVIYFYHRGVVRLAVDDGTRGPKTVQTVHMRDVLNYLRDMRYVH</sequence>
<feature type="region of interest" description="Disordered" evidence="1">
    <location>
        <begin position="66"/>
        <end position="120"/>
    </location>
</feature>
<evidence type="ECO:0000256" key="1">
    <source>
        <dbReference type="SAM" id="MobiDB-lite"/>
    </source>
</evidence>
<feature type="region of interest" description="Disordered" evidence="1">
    <location>
        <begin position="517"/>
        <end position="575"/>
    </location>
</feature>
<gene>
    <name evidence="2" type="ORF">Clacol_005756</name>
</gene>
<feature type="compositionally biased region" description="Low complexity" evidence="1">
    <location>
        <begin position="88"/>
        <end position="99"/>
    </location>
</feature>
<organism evidence="2 3">
    <name type="scientific">Clathrus columnatus</name>
    <dbReference type="NCBI Taxonomy" id="1419009"/>
    <lineage>
        <taxon>Eukaryota</taxon>
        <taxon>Fungi</taxon>
        <taxon>Dikarya</taxon>
        <taxon>Basidiomycota</taxon>
        <taxon>Agaricomycotina</taxon>
        <taxon>Agaricomycetes</taxon>
        <taxon>Phallomycetidae</taxon>
        <taxon>Phallales</taxon>
        <taxon>Clathraceae</taxon>
        <taxon>Clathrus</taxon>
    </lineage>
</organism>
<feature type="compositionally biased region" description="Polar residues" evidence="1">
    <location>
        <begin position="100"/>
        <end position="114"/>
    </location>
</feature>
<evidence type="ECO:0000313" key="2">
    <source>
        <dbReference type="EMBL" id="GJJ11523.1"/>
    </source>
</evidence>
<keyword evidence="3" id="KW-1185">Reference proteome</keyword>
<feature type="compositionally biased region" description="Polar residues" evidence="1">
    <location>
        <begin position="329"/>
        <end position="339"/>
    </location>
</feature>
<feature type="compositionally biased region" description="Low complexity" evidence="1">
    <location>
        <begin position="555"/>
        <end position="566"/>
    </location>
</feature>
<feature type="region of interest" description="Disordered" evidence="1">
    <location>
        <begin position="379"/>
        <end position="504"/>
    </location>
</feature>
<dbReference type="Proteomes" id="UP001050691">
    <property type="component" value="Unassembled WGS sequence"/>
</dbReference>
<reference evidence="2" key="1">
    <citation type="submission" date="2021-10" db="EMBL/GenBank/DDBJ databases">
        <title>De novo Genome Assembly of Clathrus columnatus (Basidiomycota, Fungi) Using Illumina and Nanopore Sequence Data.</title>
        <authorList>
            <person name="Ogiso-Tanaka E."/>
            <person name="Itagaki H."/>
            <person name="Hosoya T."/>
            <person name="Hosaka K."/>
        </authorList>
    </citation>
    <scope>NUCLEOTIDE SEQUENCE</scope>
    <source>
        <strain evidence="2">MO-923</strain>
    </source>
</reference>
<evidence type="ECO:0000313" key="3">
    <source>
        <dbReference type="Proteomes" id="UP001050691"/>
    </source>
</evidence>
<feature type="region of interest" description="Disordered" evidence="1">
    <location>
        <begin position="320"/>
        <end position="339"/>
    </location>
</feature>
<feature type="compositionally biased region" description="Basic residues" evidence="1">
    <location>
        <begin position="463"/>
        <end position="484"/>
    </location>
</feature>
<accession>A0AAV5ADG0</accession>
<feature type="compositionally biased region" description="Polar residues" evidence="1">
    <location>
        <begin position="403"/>
        <end position="412"/>
    </location>
</feature>
<feature type="compositionally biased region" description="Low complexity" evidence="1">
    <location>
        <begin position="485"/>
        <end position="499"/>
    </location>
</feature>
<name>A0AAV5ADG0_9AGAM</name>